<evidence type="ECO:0000313" key="18">
    <source>
        <dbReference type="EMBL" id="KAK6941019.1"/>
    </source>
</evidence>
<dbReference type="InterPro" id="IPR035513">
    <property type="entry name" value="Invertase/methylesterase_inhib"/>
</dbReference>
<dbReference type="InterPro" id="IPR011050">
    <property type="entry name" value="Pectin_lyase_fold/virulence"/>
</dbReference>
<dbReference type="InterPro" id="IPR000070">
    <property type="entry name" value="Pectinesterase_cat"/>
</dbReference>
<dbReference type="GO" id="GO:0042545">
    <property type="term" value="P:cell wall modification"/>
    <property type="evidence" value="ECO:0007669"/>
    <property type="project" value="InterPro"/>
</dbReference>
<evidence type="ECO:0000256" key="10">
    <source>
        <dbReference type="ARBA" id="ARBA00023085"/>
    </source>
</evidence>
<keyword evidence="19" id="KW-1185">Reference proteome</keyword>
<dbReference type="SUPFAM" id="SSF101148">
    <property type="entry name" value="Plant invertase/pectin methylesterase inhibitor"/>
    <property type="match status" value="1"/>
</dbReference>
<dbReference type="AlphaFoldDB" id="A0AAN8VVM0"/>
<dbReference type="Pfam" id="PF01095">
    <property type="entry name" value="Pectinesterase"/>
    <property type="match status" value="1"/>
</dbReference>
<evidence type="ECO:0000259" key="17">
    <source>
        <dbReference type="SMART" id="SM00856"/>
    </source>
</evidence>
<keyword evidence="8 16" id="KW-0732">Signal</keyword>
<evidence type="ECO:0000313" key="19">
    <source>
        <dbReference type="Proteomes" id="UP001370490"/>
    </source>
</evidence>
<evidence type="ECO:0000256" key="13">
    <source>
        <dbReference type="ARBA" id="ARBA00023316"/>
    </source>
</evidence>
<proteinExistence type="inferred from homology"/>
<dbReference type="SUPFAM" id="SSF51126">
    <property type="entry name" value="Pectin lyase-like"/>
    <property type="match status" value="1"/>
</dbReference>
<evidence type="ECO:0000256" key="11">
    <source>
        <dbReference type="ARBA" id="ARBA00023157"/>
    </source>
</evidence>
<evidence type="ECO:0000256" key="2">
    <source>
        <dbReference type="ARBA" id="ARBA00004613"/>
    </source>
</evidence>
<dbReference type="InterPro" id="IPR012334">
    <property type="entry name" value="Pectin_lyas_fold"/>
</dbReference>
<keyword evidence="7" id="KW-0964">Secreted</keyword>
<dbReference type="PANTHER" id="PTHR31707">
    <property type="entry name" value="PECTINESTERASE"/>
    <property type="match status" value="1"/>
</dbReference>
<dbReference type="GO" id="GO:0030599">
    <property type="term" value="F:pectinesterase activity"/>
    <property type="evidence" value="ECO:0007669"/>
    <property type="project" value="UniProtKB-EC"/>
</dbReference>
<evidence type="ECO:0000256" key="5">
    <source>
        <dbReference type="ARBA" id="ARBA00007786"/>
    </source>
</evidence>
<organism evidence="18 19">
    <name type="scientific">Dillenia turbinata</name>
    <dbReference type="NCBI Taxonomy" id="194707"/>
    <lineage>
        <taxon>Eukaryota</taxon>
        <taxon>Viridiplantae</taxon>
        <taxon>Streptophyta</taxon>
        <taxon>Embryophyta</taxon>
        <taxon>Tracheophyta</taxon>
        <taxon>Spermatophyta</taxon>
        <taxon>Magnoliopsida</taxon>
        <taxon>eudicotyledons</taxon>
        <taxon>Gunneridae</taxon>
        <taxon>Pentapetalae</taxon>
        <taxon>Dilleniales</taxon>
        <taxon>Dilleniaceae</taxon>
        <taxon>Dillenia</taxon>
    </lineage>
</organism>
<evidence type="ECO:0000256" key="4">
    <source>
        <dbReference type="ARBA" id="ARBA00006027"/>
    </source>
</evidence>
<accession>A0AAN8VVM0</accession>
<name>A0AAN8VVM0_9MAGN</name>
<comment type="similarity">
    <text evidence="5">In the C-terminal section; belongs to the pectinesterase family.</text>
</comment>
<comment type="caution">
    <text evidence="18">The sequence shown here is derived from an EMBL/GenBank/DDBJ whole genome shotgun (WGS) entry which is preliminary data.</text>
</comment>
<protein>
    <recommendedName>
        <fullName evidence="6">pectinesterase</fullName>
        <ecNumber evidence="6">3.1.1.11</ecNumber>
    </recommendedName>
</protein>
<dbReference type="FunFam" id="1.20.140.40:FF:000004">
    <property type="entry name" value="Pectinesterase"/>
    <property type="match status" value="1"/>
</dbReference>
<dbReference type="GO" id="GO:0004857">
    <property type="term" value="F:enzyme inhibitor activity"/>
    <property type="evidence" value="ECO:0007669"/>
    <property type="project" value="InterPro"/>
</dbReference>
<keyword evidence="10" id="KW-0063">Aspartyl esterase</keyword>
<evidence type="ECO:0000256" key="1">
    <source>
        <dbReference type="ARBA" id="ARBA00004196"/>
    </source>
</evidence>
<comment type="similarity">
    <text evidence="4">In the N-terminal section; belongs to the PMEI family.</text>
</comment>
<dbReference type="SMART" id="SM00856">
    <property type="entry name" value="PMEI"/>
    <property type="match status" value="1"/>
</dbReference>
<evidence type="ECO:0000256" key="14">
    <source>
        <dbReference type="ARBA" id="ARBA00047928"/>
    </source>
</evidence>
<keyword evidence="12" id="KW-0325">Glycoprotein</keyword>
<evidence type="ECO:0000256" key="12">
    <source>
        <dbReference type="ARBA" id="ARBA00023180"/>
    </source>
</evidence>
<dbReference type="Gene3D" id="1.20.140.40">
    <property type="entry name" value="Invertase/pectin methylesterase inhibitor family protein"/>
    <property type="match status" value="1"/>
</dbReference>
<keyword evidence="9" id="KW-0378">Hydrolase</keyword>
<comment type="function">
    <text evidence="15">Acts in the modification of cell walls via demethylesterification of cell wall pectin.</text>
</comment>
<comment type="subcellular location">
    <subcellularLocation>
        <location evidence="1">Cell envelope</location>
    </subcellularLocation>
    <subcellularLocation>
        <location evidence="2">Secreted</location>
    </subcellularLocation>
</comment>
<evidence type="ECO:0000256" key="3">
    <source>
        <dbReference type="ARBA" id="ARBA00005184"/>
    </source>
</evidence>
<dbReference type="Pfam" id="PF04043">
    <property type="entry name" value="PMEI"/>
    <property type="match status" value="1"/>
</dbReference>
<evidence type="ECO:0000256" key="16">
    <source>
        <dbReference type="SAM" id="SignalP"/>
    </source>
</evidence>
<feature type="signal peptide" evidence="16">
    <location>
        <begin position="1"/>
        <end position="25"/>
    </location>
</feature>
<dbReference type="CDD" id="cd15798">
    <property type="entry name" value="PMEI-like_3"/>
    <property type="match status" value="1"/>
</dbReference>
<evidence type="ECO:0000256" key="7">
    <source>
        <dbReference type="ARBA" id="ARBA00022525"/>
    </source>
</evidence>
<evidence type="ECO:0000256" key="8">
    <source>
        <dbReference type="ARBA" id="ARBA00022729"/>
    </source>
</evidence>
<dbReference type="GO" id="GO:0005576">
    <property type="term" value="C:extracellular region"/>
    <property type="evidence" value="ECO:0007669"/>
    <property type="project" value="UniProtKB-SubCell"/>
</dbReference>
<evidence type="ECO:0000256" key="9">
    <source>
        <dbReference type="ARBA" id="ARBA00022801"/>
    </source>
</evidence>
<dbReference type="EC" id="3.1.1.11" evidence="6"/>
<evidence type="ECO:0000256" key="6">
    <source>
        <dbReference type="ARBA" id="ARBA00013229"/>
    </source>
</evidence>
<comment type="pathway">
    <text evidence="3">Glycan metabolism; pectin degradation; 2-dehydro-3-deoxy-D-gluconate from pectin: step 1/5.</text>
</comment>
<dbReference type="EMBL" id="JBAMMX010000005">
    <property type="protein sequence ID" value="KAK6941019.1"/>
    <property type="molecule type" value="Genomic_DNA"/>
</dbReference>
<reference evidence="18 19" key="1">
    <citation type="submission" date="2023-12" db="EMBL/GenBank/DDBJ databases">
        <title>A high-quality genome assembly for Dillenia turbinata (Dilleniales).</title>
        <authorList>
            <person name="Chanderbali A."/>
        </authorList>
    </citation>
    <scope>NUCLEOTIDE SEQUENCE [LARGE SCALE GENOMIC DNA]</scope>
    <source>
        <strain evidence="18">LSX21</strain>
        <tissue evidence="18">Leaf</tissue>
    </source>
</reference>
<comment type="catalytic activity">
    <reaction evidence="14">
        <text>[(1-&gt;4)-alpha-D-galacturonosyl methyl ester](n) + n H2O = [(1-&gt;4)-alpha-D-galacturonosyl](n) + n methanol + n H(+)</text>
        <dbReference type="Rhea" id="RHEA:22380"/>
        <dbReference type="Rhea" id="RHEA-COMP:14570"/>
        <dbReference type="Rhea" id="RHEA-COMP:14573"/>
        <dbReference type="ChEBI" id="CHEBI:15377"/>
        <dbReference type="ChEBI" id="CHEBI:15378"/>
        <dbReference type="ChEBI" id="CHEBI:17790"/>
        <dbReference type="ChEBI" id="CHEBI:140522"/>
        <dbReference type="ChEBI" id="CHEBI:140523"/>
        <dbReference type="EC" id="3.1.1.11"/>
    </reaction>
</comment>
<keyword evidence="11" id="KW-1015">Disulfide bond</keyword>
<feature type="chain" id="PRO_5042811839" description="pectinesterase" evidence="16">
    <location>
        <begin position="26"/>
        <end position="310"/>
    </location>
</feature>
<dbReference type="Proteomes" id="UP001370490">
    <property type="component" value="Unassembled WGS sequence"/>
</dbReference>
<gene>
    <name evidence="18" type="ORF">RJ641_030550</name>
</gene>
<evidence type="ECO:0000256" key="15">
    <source>
        <dbReference type="ARBA" id="ARBA00057335"/>
    </source>
</evidence>
<feature type="domain" description="Pectinesterase inhibitor" evidence="17">
    <location>
        <begin position="28"/>
        <end position="180"/>
    </location>
</feature>
<dbReference type="InterPro" id="IPR006501">
    <property type="entry name" value="Pectinesterase_inhib_dom"/>
</dbReference>
<dbReference type="Gene3D" id="2.160.20.10">
    <property type="entry name" value="Single-stranded right-handed beta-helix, Pectin lyase-like"/>
    <property type="match status" value="1"/>
</dbReference>
<keyword evidence="13" id="KW-0961">Cell wall biogenesis/degradation</keyword>
<sequence length="310" mass="34132">MATTRSKLIFPILVLIFFEFSASLAELSPDILISPETACSLTRYPDYCKSMLPSNSRATMYDYGRFCIDHSISLSRKFLSLINSHLQHSSKLSNPEIQALTDCQFLAELNIDFLITSSNATSNVNATLPIFQADDIHTLLSAVLTNQQTCMDGLEAVSSTDSLHEPLYNGTKLYSVSLALYAKSWVPKTRNATSLKPRRKQLLFRRAGRRLLQLGMDQVNVSSIVVVSQDGSGDYAAISDAVAAAPNNTDGTTGYFLIYVVAGVYEEYVSIAKYQKYIMMIGDGINQTVITGNRSVADGWTTFNCGTFSK</sequence>